<dbReference type="GO" id="GO:0017148">
    <property type="term" value="P:negative regulation of translation"/>
    <property type="evidence" value="ECO:0007669"/>
    <property type="project" value="InterPro"/>
</dbReference>
<dbReference type="Gene3D" id="1.25.40.840">
    <property type="entry name" value="CCR4-NOT transcription complex subunit 1 TTP binding domain"/>
    <property type="match status" value="1"/>
</dbReference>
<dbReference type="Pfam" id="PF16415">
    <property type="entry name" value="CNOT1_CAF1_bind"/>
    <property type="match status" value="1"/>
</dbReference>
<dbReference type="Pfam" id="PF00128">
    <property type="entry name" value="Alpha-amylase"/>
    <property type="match status" value="1"/>
</dbReference>
<dbReference type="SMART" id="SM00642">
    <property type="entry name" value="Aamy"/>
    <property type="match status" value="1"/>
</dbReference>
<dbReference type="Pfam" id="PF16417">
    <property type="entry name" value="CNOT1_TTP_bind"/>
    <property type="match status" value="1"/>
</dbReference>
<evidence type="ECO:0000313" key="16">
    <source>
        <dbReference type="Proteomes" id="UP001295794"/>
    </source>
</evidence>
<dbReference type="SUPFAM" id="SSF51445">
    <property type="entry name" value="(Trans)glycosidases"/>
    <property type="match status" value="1"/>
</dbReference>
<evidence type="ECO:0000256" key="2">
    <source>
        <dbReference type="ARBA" id="ARBA00004123"/>
    </source>
</evidence>
<dbReference type="GO" id="GO:0000289">
    <property type="term" value="P:nuclear-transcribed mRNA poly(A) tail shortening"/>
    <property type="evidence" value="ECO:0007669"/>
    <property type="project" value="UniProtKB-ARBA"/>
</dbReference>
<dbReference type="CDD" id="cd20710">
    <property type="entry name" value="NOT1_connector"/>
    <property type="match status" value="1"/>
</dbReference>
<dbReference type="SUPFAM" id="SSF56281">
    <property type="entry name" value="Metallo-hydrolase/oxidoreductase"/>
    <property type="match status" value="1"/>
</dbReference>
<keyword evidence="10" id="KW-0119">Carbohydrate metabolism</keyword>
<keyword evidence="9" id="KW-0539">Nucleus</keyword>
<evidence type="ECO:0000256" key="12">
    <source>
        <dbReference type="ARBA" id="ARBA00059181"/>
    </source>
</evidence>
<evidence type="ECO:0000259" key="14">
    <source>
        <dbReference type="SMART" id="SM00642"/>
    </source>
</evidence>
<dbReference type="Gene3D" id="3.60.15.10">
    <property type="entry name" value="Ribonuclease Z/Hydroxyacylglutathione hydrolase-like"/>
    <property type="match status" value="1"/>
</dbReference>
<dbReference type="CDD" id="cd07735">
    <property type="entry name" value="class_II_PDE_MBL-fold"/>
    <property type="match status" value="1"/>
</dbReference>
<dbReference type="InterPro" id="IPR032194">
    <property type="entry name" value="CNOT1_HEAT"/>
</dbReference>
<dbReference type="Gene3D" id="3.20.20.80">
    <property type="entry name" value="Glycosidases"/>
    <property type="match status" value="1"/>
</dbReference>
<comment type="caution">
    <text evidence="15">The sequence shown here is derived from an EMBL/GenBank/DDBJ whole genome shotgun (WGS) entry which is preliminary data.</text>
</comment>
<dbReference type="Gene3D" id="1.25.40.180">
    <property type="match status" value="1"/>
</dbReference>
<keyword evidence="4" id="KW-0479">Metal-binding</keyword>
<dbReference type="GO" id="GO:0006198">
    <property type="term" value="P:cAMP catabolic process"/>
    <property type="evidence" value="ECO:0007669"/>
    <property type="project" value="InterPro"/>
</dbReference>
<dbReference type="EMBL" id="CAVNYO010000072">
    <property type="protein sequence ID" value="CAK5264855.1"/>
    <property type="molecule type" value="Genomic_DNA"/>
</dbReference>
<keyword evidence="16" id="KW-1185">Reference proteome</keyword>
<sequence>MKPLIQFEQVDVVINNVMATSITPDLSTYLFKDAAHYHPYCGINWSNLTSEQQCWLGDTVVPLPDINTENADVVSRYQSWIANLVQTYSIDGLRIDAAKHIRKDFWPAFVKSAGVFAMGEIDDVDVPSVSMYQGTDALPSVLNYPTYHALVSAFALPGPQNMSALVDILNQSNAQYTVRLICSRLGNFLENQDNPRWGNLSVDPQSLYNAMTYTFLSDGIPIVYYGQEQGFHGNSDPYNREPLWPSNYTNTTALQLITSLNQMRNYLVNTSDWATQKMNVLASDSNGIAFQKGHAVVILTNIGSPSQNLTNIAFKSPWPPGTVAIDIVACRQFVAASQGYIGVEYTKGGVPVVLGTADVVKKTGLCQNALAALHDNSFGGSVVAQSSSPSQFRPSLAASLVSLLLFTFFGLGHSSHERSLKALSLARLLRGWVGVLTRRSVTPSRSMDNPPTSSTNIHTIVKAQIVFLLSTLTEENFERNQLEIRSLSEQHGIDTYLHFIRRLIVHSQARLTSATPPSSFELANSLTFRLLIQETQRLARDPLLASRFRDSIDKGEGELFRNFDLIRFTDRVTLRPLEKLILAASIISSPTRKELANQASAIIRAEFDSAVVSLCHTPAFEQVDLSPTQAAKLMANLLSDPPLESPVLEAAQRQALIVAGQSKYGKDVIFPMLPRIMPTLSLPPGTTLVQTLVQLGPDITSDPDVVRALLARFNISDANPPKDTMILETFSALSRLASEGTTLCDVGALVRALSSFHVQLNWASVIKSFDRPDRHGVDTATLKLLIAILLNSPREADPHAVTGFWTTWSNSLYQLRLLDALLSLPGDTFNFVSLPGRRIVTVEDVSIASPTIKSLAANVQGHTWNSLELFEVLVRLADSDSIEIRNCVREMLDKAIKISAELVHMGLLQVPDLPWNEIRREYSRRLLGMFLAGHPNHQLVFMRIWQIEPSYLTDAFRDFYEENPLNITRILDVAQDLKILESLLEVRPFVFALDVAALASRREYLNLDKWLADNVAHHGAEFVHSIILFLDQKMDSEKTARLSDPPVENRTMSLSPTTIAIILRVIRNSASSMSEADAGYYVEVKNACLQIHPRLASMLPNPETEAGLSVVSYSPEIEAEVDSIYRQMYDEQTTIDDLIVMLAEYKDSKNPREQEIFSCMLHFLFDEYKFFQSYPPRELAMTGYLFGSLIQRRLIDQVPLFIAMRYVIDALSCHPDSNLFRFGLTALGRFESRLPEWQAFCSALTRIPHLLEARPDLVATLQRALAAAEDGLTPSDPLPADNLDSMPVFTAIRPDQVEGQVQTPPEELSDRILFIINNLAPSNFDAKLAEMKEHFDDVYARWFAHYLVDQRISTEPNNHSLYLRFLDALDRKPLAKLILHETLVKSAAMINSERSVSSGSDRTTLKNVAAFLGSITLARDRPIKHKHIAFKELLLEGYDSGRLIVAIPFVCKTLEPCSKSKVFRPPNPWLMGIVSFLAELYHFAELKLNLKFEIEVLCKTLEIDLDGVEATTVLRSRPVADAGPPLPEYVGDIDSLPIDSYASSLPASDNHVLPLGSATAGDSSRAMGAHIESILAALLLHIQISSQLAPMNVNPTFKRVVTLAIDRAVREIILPVVERSVTIAGISTRELVTKDFATEPSEEKLRKAGHLMAQKLAGSLALVTCKEPLKSNMATHLRQFLSENGYSEIADTVILILVQDNLDFACSAIEKAAIERAVADVDEAFSASFEVRRRHRETRQTVPFWDPAAVSSSFAVTLPDPLRVKPNGLQAHQASVYEDFGAVDQTWSQGYPSYDDNAALESKRLVPTSRPSSSASFGPGLYSHSPALDAPRYLTHQEAMERFAVLTGDLEAVLSSVPAQSVLTNIPANHDLRHLVGQIMHLAADSTDRTRTPLLMSQKIVQLLYKSQSQLGRELYVALLEQLCHAFEDVAKEAITWLLYAEDEANQQLAKALYNDPRPSLLNYAAALVRECLSADPPVATQSQFQFSIEVMGQLVQTGKSSEDVSRLLDDLRGIRRPSAGEGVSPVRQPSVKPETEQLREKLFLSFQQWVQIFQRSSSPEKSFVPFITQLTKHGILKVEDLSSFFFRVCAESSVNHYVKSVASGDFDGSFQALDAMARLIVYIIKYHGDASGVNNDQAKVHYLTKILSIFVLVLANMHEEQGLSFQQKPFFRFFSSLINDLHSIETHLGQVYLQLLIAISDTLSSLQPTYFPGFAFSWMCLISHRLFMPKLLLSENREGWAAFHKLLLSLFKFLSPFLKEVNLQLASKDLYRGALRLLLVLLHDFPEFLAQYYFSLCDATPARCIQLRNIILSAYPPTVVLPDPYVRIGSLDSIPEMGPIPAILSDFSAVLKLGDLSVALENFLLGRGGPAFLPSLKASLRLPGVTDTAPEGYNLALINSLVMFTGVSSVAQAKSRSGSALFTSADPGAVVLHYLVTNLDDEGQHHILSAVLLQLRYPNAHTHWFSSLILHLFVEAPSERFQEILTKVMLERFIVHRPHPWGALVTFIELLRNPKYDFWSKDFIRIAPEITMLLESVRNTPAMTSTVILMDLLVVGEGGGPDETNLSAYLLKPATSSWEDGALAIEAGSGQGTLQKLLQRDSALLDDPERPVSRALSAAEVYSSIRGYLITHAHLDHIASLVLSAGSLTGPRKRIYASKHTLEDLEACVFSDRLWPNLASWKEDDDDHMLLYSPLDLTSLKYTTLMPTISVRGLPVSHGHNGSGTCDSAAYFIRHDPSGQELLFFGDVEPDTVSESPRTANVWRAAAPKIPATLSAIFIECSWPSARPDDLLFGHLKPEHLVRELEVLATEVVRSRSPISVPARPLRKRQRTNPSLEGALDGVRVYVIHCKDTLDGSADRPNQTIIIDQLRALLDSKRLGVEIIAVRQGMRIKI</sequence>
<keyword evidence="8" id="KW-0804">Transcription</keyword>
<evidence type="ECO:0000256" key="10">
    <source>
        <dbReference type="ARBA" id="ARBA00023277"/>
    </source>
</evidence>
<dbReference type="GO" id="GO:0005509">
    <property type="term" value="F:calcium ion binding"/>
    <property type="evidence" value="ECO:0007669"/>
    <property type="project" value="InterPro"/>
</dbReference>
<evidence type="ECO:0000256" key="7">
    <source>
        <dbReference type="ARBA" id="ARBA00023015"/>
    </source>
</evidence>
<evidence type="ECO:0000256" key="1">
    <source>
        <dbReference type="ARBA" id="ARBA00001913"/>
    </source>
</evidence>
<organism evidence="15 16">
    <name type="scientific">Mycena citricolor</name>
    <dbReference type="NCBI Taxonomy" id="2018698"/>
    <lineage>
        <taxon>Eukaryota</taxon>
        <taxon>Fungi</taxon>
        <taxon>Dikarya</taxon>
        <taxon>Basidiomycota</taxon>
        <taxon>Agaricomycotina</taxon>
        <taxon>Agaricomycetes</taxon>
        <taxon>Agaricomycetidae</taxon>
        <taxon>Agaricales</taxon>
        <taxon>Marasmiineae</taxon>
        <taxon>Mycenaceae</taxon>
        <taxon>Mycena</taxon>
    </lineage>
</organism>
<dbReference type="InterPro" id="IPR024557">
    <property type="entry name" value="CNOT1_dom_4"/>
</dbReference>
<dbReference type="GO" id="GO:0000932">
    <property type="term" value="C:P-body"/>
    <property type="evidence" value="ECO:0007669"/>
    <property type="project" value="TreeGrafter"/>
</dbReference>
<keyword evidence="7" id="KW-0805">Transcription regulation</keyword>
<dbReference type="Pfam" id="PF04054">
    <property type="entry name" value="Not1"/>
    <property type="match status" value="1"/>
</dbReference>
<keyword evidence="6" id="KW-0106">Calcium</keyword>
<dbReference type="Pfam" id="PF02112">
    <property type="entry name" value="PDEase_II"/>
    <property type="match status" value="1"/>
</dbReference>
<dbReference type="PANTHER" id="PTHR13162:SF8">
    <property type="entry name" value="CCR4-NOT TRANSCRIPTION COMPLEX SUBUNIT 1"/>
    <property type="match status" value="1"/>
</dbReference>
<dbReference type="InterPro" id="IPR032191">
    <property type="entry name" value="CNOT1_CAF1_bind"/>
</dbReference>
<dbReference type="PANTHER" id="PTHR13162">
    <property type="entry name" value="CCR4-NOT TRANSCRIPTION COMPLEX"/>
    <property type="match status" value="1"/>
</dbReference>
<dbReference type="PRINTS" id="PR00388">
    <property type="entry name" value="PDIESTERASE2"/>
</dbReference>
<protein>
    <recommendedName>
        <fullName evidence="13">General negative regulator of transcription subunit 1</fullName>
    </recommendedName>
</protein>
<comment type="function">
    <text evidence="12">Acts as a component of the CCR4-NOT core complex, which in the nucleus seems to be a general transcription factor, and in the cytoplasm the major mRNA deadenylase involved in mRNA turnover. The NOT protein subcomplex negatively regulates the basal and activated transcription of many genes. Preferentially affects TC-type TATA element-dependent transcription. Could directly or indirectly inhibit component(s) of the general transcription machinery.</text>
</comment>
<dbReference type="GO" id="GO:0004556">
    <property type="term" value="F:alpha-amylase activity"/>
    <property type="evidence" value="ECO:0007669"/>
    <property type="project" value="InterPro"/>
</dbReference>
<evidence type="ECO:0000256" key="8">
    <source>
        <dbReference type="ARBA" id="ARBA00023163"/>
    </source>
</evidence>
<evidence type="ECO:0000256" key="13">
    <source>
        <dbReference type="ARBA" id="ARBA00074459"/>
    </source>
</evidence>
<dbReference type="Gene3D" id="1.25.40.790">
    <property type="match status" value="1"/>
</dbReference>
<dbReference type="Pfam" id="PF09260">
    <property type="entry name" value="A_amylase_dom_C"/>
    <property type="match status" value="1"/>
</dbReference>
<dbReference type="InterPro" id="IPR017853">
    <property type="entry name" value="GH"/>
</dbReference>
<feature type="domain" description="Glycosyl hydrolase family 13 catalytic" evidence="14">
    <location>
        <begin position="3"/>
        <end position="264"/>
    </location>
</feature>
<evidence type="ECO:0000256" key="5">
    <source>
        <dbReference type="ARBA" id="ARBA00022801"/>
    </source>
</evidence>
<dbReference type="Gene3D" id="2.60.40.1180">
    <property type="entry name" value="Golgi alpha-mannosidase II"/>
    <property type="match status" value="1"/>
</dbReference>
<evidence type="ECO:0000256" key="9">
    <source>
        <dbReference type="ARBA" id="ARBA00023242"/>
    </source>
</evidence>
<dbReference type="InterPro" id="IPR032193">
    <property type="entry name" value="CNOT1_TTP_bind"/>
</dbReference>
<dbReference type="InterPro" id="IPR038535">
    <property type="entry name" value="CNOT1_TTP_bind_sf"/>
</dbReference>
<dbReference type="SUPFAM" id="SSF51011">
    <property type="entry name" value="Glycosyl hydrolase domain"/>
    <property type="match status" value="1"/>
</dbReference>
<keyword evidence="11" id="KW-0326">Glycosidase</keyword>
<dbReference type="Pfam" id="PF16418">
    <property type="entry name" value="CNOT1_HEAT"/>
    <property type="match status" value="1"/>
</dbReference>
<proteinExistence type="predicted"/>
<evidence type="ECO:0000256" key="6">
    <source>
        <dbReference type="ARBA" id="ARBA00022837"/>
    </source>
</evidence>
<dbReference type="InterPro" id="IPR016024">
    <property type="entry name" value="ARM-type_fold"/>
</dbReference>
<evidence type="ECO:0000256" key="11">
    <source>
        <dbReference type="ARBA" id="ARBA00023295"/>
    </source>
</evidence>
<dbReference type="Proteomes" id="UP001295794">
    <property type="component" value="Unassembled WGS sequence"/>
</dbReference>
<dbReference type="InterPro" id="IPR015340">
    <property type="entry name" value="A_amylase_C_dom"/>
</dbReference>
<dbReference type="GO" id="GO:0060090">
    <property type="term" value="F:molecular adaptor activity"/>
    <property type="evidence" value="ECO:0007669"/>
    <property type="project" value="TreeGrafter"/>
</dbReference>
<comment type="cofactor">
    <cofactor evidence="1">
        <name>Ca(2+)</name>
        <dbReference type="ChEBI" id="CHEBI:29108"/>
    </cofactor>
</comment>
<accession>A0AAD2GXE6</accession>
<dbReference type="GO" id="GO:0004115">
    <property type="term" value="F:3',5'-cyclic-AMP phosphodiesterase activity"/>
    <property type="evidence" value="ECO:0007669"/>
    <property type="project" value="InterPro"/>
</dbReference>
<dbReference type="InterPro" id="IPR040398">
    <property type="entry name" value="Not1"/>
</dbReference>
<comment type="subcellular location">
    <subcellularLocation>
        <location evidence="2">Nucleus</location>
    </subcellularLocation>
</comment>
<dbReference type="InterPro" id="IPR007196">
    <property type="entry name" value="CCR4-Not_Not1_C"/>
</dbReference>
<dbReference type="Pfam" id="PF12842">
    <property type="entry name" value="DUF3819"/>
    <property type="match status" value="1"/>
</dbReference>
<evidence type="ECO:0000256" key="3">
    <source>
        <dbReference type="ARBA" id="ARBA00022491"/>
    </source>
</evidence>
<dbReference type="Gene3D" id="1.25.40.800">
    <property type="match status" value="1"/>
</dbReference>
<keyword evidence="5" id="KW-0378">Hydrolase</keyword>
<name>A0AAD2GXE6_9AGAR</name>
<dbReference type="FunFam" id="1.25.40.180:FF:000012">
    <property type="entry name" value="Ccr4-Not transcription complex subunit"/>
    <property type="match status" value="1"/>
</dbReference>
<keyword evidence="3" id="KW-0678">Repressor</keyword>
<dbReference type="InterPro" id="IPR036866">
    <property type="entry name" value="RibonucZ/Hydroxyglut_hydro"/>
</dbReference>
<gene>
    <name evidence="15" type="ORF">MYCIT1_LOCUS5370</name>
</gene>
<dbReference type="GO" id="GO:0030015">
    <property type="term" value="C:CCR4-NOT core complex"/>
    <property type="evidence" value="ECO:0007669"/>
    <property type="project" value="InterPro"/>
</dbReference>
<evidence type="ECO:0000313" key="15">
    <source>
        <dbReference type="EMBL" id="CAK5264855.1"/>
    </source>
</evidence>
<dbReference type="SUPFAM" id="SSF48371">
    <property type="entry name" value="ARM repeat"/>
    <property type="match status" value="1"/>
</dbReference>
<reference evidence="15" key="1">
    <citation type="submission" date="2023-11" db="EMBL/GenBank/DDBJ databases">
        <authorList>
            <person name="De Vega J J."/>
            <person name="De Vega J J."/>
        </authorList>
    </citation>
    <scope>NUCLEOTIDE SEQUENCE</scope>
</reference>
<dbReference type="GO" id="GO:0005634">
    <property type="term" value="C:nucleus"/>
    <property type="evidence" value="ECO:0007669"/>
    <property type="project" value="UniProtKB-SubCell"/>
</dbReference>
<dbReference type="InterPro" id="IPR006047">
    <property type="entry name" value="GH13_cat_dom"/>
</dbReference>
<evidence type="ECO:0000256" key="4">
    <source>
        <dbReference type="ARBA" id="ARBA00022723"/>
    </source>
</evidence>
<dbReference type="GO" id="GO:0016052">
    <property type="term" value="P:carbohydrate catabolic process"/>
    <property type="evidence" value="ECO:0007669"/>
    <property type="project" value="InterPro"/>
</dbReference>
<dbReference type="InterPro" id="IPR000396">
    <property type="entry name" value="Pdiesterase2"/>
</dbReference>
<dbReference type="InterPro" id="IPR013780">
    <property type="entry name" value="Glyco_hydro_b"/>
</dbReference>